<evidence type="ECO:0000313" key="1">
    <source>
        <dbReference type="EMBL" id="NJB76876.1"/>
    </source>
</evidence>
<reference evidence="1 2" key="1">
    <citation type="submission" date="2020-03" db="EMBL/GenBank/DDBJ databases">
        <title>Genomic Encyclopedia of Type Strains, Phase IV (KMG-IV): sequencing the most valuable type-strain genomes for metagenomic binning, comparative biology and taxonomic classification.</title>
        <authorList>
            <person name="Goeker M."/>
        </authorList>
    </citation>
    <scope>NUCLEOTIDE SEQUENCE [LARGE SCALE GENOMIC DNA]</scope>
    <source>
        <strain evidence="1 2">DSM 18888</strain>
    </source>
</reference>
<protein>
    <submittedName>
        <fullName evidence="1">Uncharacterized protein</fullName>
    </submittedName>
</protein>
<name>A0ABX0X5I7_9PROT</name>
<evidence type="ECO:0000313" key="2">
    <source>
        <dbReference type="Proteomes" id="UP000556869"/>
    </source>
</evidence>
<keyword evidence="2" id="KW-1185">Reference proteome</keyword>
<proteinExistence type="predicted"/>
<gene>
    <name evidence="1" type="ORF">GGR96_004004</name>
</gene>
<dbReference type="Proteomes" id="UP000556869">
    <property type="component" value="Unassembled WGS sequence"/>
</dbReference>
<sequence>MCLSALFWKPCSTFEVVACEFGFIKRTKRPVINFYNIVSMPTNEVNFNYSQILELNINKNL</sequence>
<dbReference type="EMBL" id="JAATJD010000004">
    <property type="protein sequence ID" value="NJB76876.1"/>
    <property type="molecule type" value="Genomic_DNA"/>
</dbReference>
<organism evidence="1 2">
    <name type="scientific">Thalassospira tepidiphila</name>
    <dbReference type="NCBI Taxonomy" id="393657"/>
    <lineage>
        <taxon>Bacteria</taxon>
        <taxon>Pseudomonadati</taxon>
        <taxon>Pseudomonadota</taxon>
        <taxon>Alphaproteobacteria</taxon>
        <taxon>Rhodospirillales</taxon>
        <taxon>Thalassospiraceae</taxon>
        <taxon>Thalassospira</taxon>
    </lineage>
</organism>
<accession>A0ABX0X5I7</accession>
<comment type="caution">
    <text evidence="1">The sequence shown here is derived from an EMBL/GenBank/DDBJ whole genome shotgun (WGS) entry which is preliminary data.</text>
</comment>